<dbReference type="InterPro" id="IPR013154">
    <property type="entry name" value="ADH-like_N"/>
</dbReference>
<gene>
    <name evidence="6" type="ORF">DBZ45_14560</name>
</gene>
<dbReference type="GO" id="GO:0016491">
    <property type="term" value="F:oxidoreductase activity"/>
    <property type="evidence" value="ECO:0007669"/>
    <property type="project" value="UniProtKB-KW"/>
</dbReference>
<dbReference type="InterPro" id="IPR050129">
    <property type="entry name" value="Zn_alcohol_dh"/>
</dbReference>
<keyword evidence="2" id="KW-0479">Metal-binding</keyword>
<comment type="cofactor">
    <cofactor evidence="1">
        <name>Zn(2+)</name>
        <dbReference type="ChEBI" id="CHEBI:29105"/>
    </cofactor>
</comment>
<evidence type="ECO:0000256" key="3">
    <source>
        <dbReference type="ARBA" id="ARBA00022833"/>
    </source>
</evidence>
<protein>
    <submittedName>
        <fullName evidence="6">Alcohol dehydrogenase</fullName>
    </submittedName>
</protein>
<dbReference type="InterPro" id="IPR011032">
    <property type="entry name" value="GroES-like_sf"/>
</dbReference>
<dbReference type="CDD" id="cd08231">
    <property type="entry name" value="MDR_TM0436_like"/>
    <property type="match status" value="1"/>
</dbReference>
<dbReference type="Gene3D" id="3.40.50.720">
    <property type="entry name" value="NAD(P)-binding Rossmann-like Domain"/>
    <property type="match status" value="1"/>
</dbReference>
<proteinExistence type="predicted"/>
<dbReference type="SMART" id="SM00829">
    <property type="entry name" value="PKS_ER"/>
    <property type="match status" value="1"/>
</dbReference>
<dbReference type="AlphaFoldDB" id="A0A328HD56"/>
<dbReference type="Proteomes" id="UP000249166">
    <property type="component" value="Unassembled WGS sequence"/>
</dbReference>
<dbReference type="SUPFAM" id="SSF51735">
    <property type="entry name" value="NAD(P)-binding Rossmann-fold domains"/>
    <property type="match status" value="1"/>
</dbReference>
<dbReference type="EMBL" id="QLNP01000090">
    <property type="protein sequence ID" value="RAM36536.1"/>
    <property type="molecule type" value="Genomic_DNA"/>
</dbReference>
<dbReference type="Pfam" id="PF00107">
    <property type="entry name" value="ADH_zinc_N"/>
    <property type="match status" value="1"/>
</dbReference>
<dbReference type="Pfam" id="PF08240">
    <property type="entry name" value="ADH_N"/>
    <property type="match status" value="1"/>
</dbReference>
<evidence type="ECO:0000256" key="4">
    <source>
        <dbReference type="ARBA" id="ARBA00023002"/>
    </source>
</evidence>
<sequence>MTELIKAAVLTAVNKPLELQEFPAPAPSSGGAVVAVAYAGICGTDIHLKSGNLPVPMPIVMGHEAVGTIAALDPALSTDINGAPLRVGDRVVWSNNIPCGRCHECLVLKERTLCKSRKIYGINRTSSDAPHLLGGMAGQIALEAGTAIIRIPDDVTFEEVIALGCAGPTALHGMLENLTIHPGDTVAVQGSGPVGLAAAIYAKQMGADKVILLGAPASRLELALEIGACDEVIDMGIYTDPAARLEKLRQMTPQERGADVVIECAGVPAAVAESLDLARPNGQVLVLGQYTDHGATPINPHYITKKQLKIFGSWGFAEAHYVKYVESLSQLRKRHDLGALLTVFALEDVNDAMDTVAAGQCTKAVLRP</sequence>
<keyword evidence="3" id="KW-0862">Zinc</keyword>
<feature type="domain" description="Enoyl reductase (ER)" evidence="5">
    <location>
        <begin position="12"/>
        <end position="366"/>
    </location>
</feature>
<comment type="caution">
    <text evidence="6">The sequence shown here is derived from an EMBL/GenBank/DDBJ whole genome shotgun (WGS) entry which is preliminary data.</text>
</comment>
<keyword evidence="4" id="KW-0560">Oxidoreductase</keyword>
<dbReference type="OrthoDB" id="9797931at2"/>
<evidence type="ECO:0000256" key="2">
    <source>
        <dbReference type="ARBA" id="ARBA00022723"/>
    </source>
</evidence>
<name>A0A328HD56_ARTGO</name>
<dbReference type="GO" id="GO:0046872">
    <property type="term" value="F:metal ion binding"/>
    <property type="evidence" value="ECO:0007669"/>
    <property type="project" value="UniProtKB-KW"/>
</dbReference>
<dbReference type="InterPro" id="IPR020843">
    <property type="entry name" value="ER"/>
</dbReference>
<dbReference type="PANTHER" id="PTHR43401:SF2">
    <property type="entry name" value="L-THREONINE 3-DEHYDROGENASE"/>
    <property type="match status" value="1"/>
</dbReference>
<organism evidence="6 7">
    <name type="scientific">Arthrobacter globiformis</name>
    <dbReference type="NCBI Taxonomy" id="1665"/>
    <lineage>
        <taxon>Bacteria</taxon>
        <taxon>Bacillati</taxon>
        <taxon>Actinomycetota</taxon>
        <taxon>Actinomycetes</taxon>
        <taxon>Micrococcales</taxon>
        <taxon>Micrococcaceae</taxon>
        <taxon>Arthrobacter</taxon>
    </lineage>
</organism>
<dbReference type="SUPFAM" id="SSF50129">
    <property type="entry name" value="GroES-like"/>
    <property type="match status" value="1"/>
</dbReference>
<dbReference type="InterPro" id="IPR013149">
    <property type="entry name" value="ADH-like_C"/>
</dbReference>
<dbReference type="PANTHER" id="PTHR43401">
    <property type="entry name" value="L-THREONINE 3-DEHYDROGENASE"/>
    <property type="match status" value="1"/>
</dbReference>
<evidence type="ECO:0000256" key="1">
    <source>
        <dbReference type="ARBA" id="ARBA00001947"/>
    </source>
</evidence>
<dbReference type="Gene3D" id="3.90.180.10">
    <property type="entry name" value="Medium-chain alcohol dehydrogenases, catalytic domain"/>
    <property type="match status" value="1"/>
</dbReference>
<evidence type="ECO:0000313" key="6">
    <source>
        <dbReference type="EMBL" id="RAM36536.1"/>
    </source>
</evidence>
<dbReference type="InterPro" id="IPR036291">
    <property type="entry name" value="NAD(P)-bd_dom_sf"/>
</dbReference>
<evidence type="ECO:0000259" key="5">
    <source>
        <dbReference type="SMART" id="SM00829"/>
    </source>
</evidence>
<accession>A0A328HD56</accession>
<reference evidence="6 7" key="1">
    <citation type="submission" date="2018-04" db="EMBL/GenBank/DDBJ databases">
        <title>Bacteria isolated from cave deposits of Manipur.</title>
        <authorList>
            <person name="Sahoo D."/>
            <person name="Sarangthem I."/>
            <person name="Nandeibam J."/>
        </authorList>
    </citation>
    <scope>NUCLEOTIDE SEQUENCE [LARGE SCALE GENOMIC DNA]</scope>
    <source>
        <strain evidence="7">mrc11</strain>
    </source>
</reference>
<dbReference type="RefSeq" id="WP_111904602.1">
    <property type="nucleotide sequence ID" value="NZ_QLNP01000090.1"/>
</dbReference>
<evidence type="ECO:0000313" key="7">
    <source>
        <dbReference type="Proteomes" id="UP000249166"/>
    </source>
</evidence>